<organism evidence="2 3">
    <name type="scientific">Erythrobacter ani</name>
    <dbReference type="NCBI Taxonomy" id="2827235"/>
    <lineage>
        <taxon>Bacteria</taxon>
        <taxon>Pseudomonadati</taxon>
        <taxon>Pseudomonadota</taxon>
        <taxon>Alphaproteobacteria</taxon>
        <taxon>Sphingomonadales</taxon>
        <taxon>Erythrobacteraceae</taxon>
        <taxon>Erythrobacter/Porphyrobacter group</taxon>
        <taxon>Erythrobacter</taxon>
    </lineage>
</organism>
<comment type="caution">
    <text evidence="2">The sequence shown here is derived from an EMBL/GenBank/DDBJ whole genome shotgun (WGS) entry which is preliminary data.</text>
</comment>
<accession>A0ABS6SR81</accession>
<protein>
    <recommendedName>
        <fullName evidence="4">DUF883 domain-containing protein</fullName>
    </recommendedName>
</protein>
<evidence type="ECO:0000256" key="1">
    <source>
        <dbReference type="SAM" id="MobiDB-lite"/>
    </source>
</evidence>
<feature type="region of interest" description="Disordered" evidence="1">
    <location>
        <begin position="1"/>
        <end position="36"/>
    </location>
</feature>
<name>A0ABS6SR81_9SPHN</name>
<feature type="region of interest" description="Disordered" evidence="1">
    <location>
        <begin position="166"/>
        <end position="195"/>
    </location>
</feature>
<evidence type="ECO:0008006" key="4">
    <source>
        <dbReference type="Google" id="ProtNLM"/>
    </source>
</evidence>
<reference evidence="2 3" key="1">
    <citation type="submission" date="2021-04" db="EMBL/GenBank/DDBJ databases">
        <authorList>
            <person name="Pira H."/>
            <person name="Risdian C."/>
            <person name="Wink J."/>
        </authorList>
    </citation>
    <scope>NUCLEOTIDE SEQUENCE [LARGE SCALE GENOMIC DNA]</scope>
    <source>
        <strain evidence="2 3">WH131</strain>
    </source>
</reference>
<gene>
    <name evidence="2" type="ORF">KCG45_13210</name>
</gene>
<keyword evidence="3" id="KW-1185">Reference proteome</keyword>
<dbReference type="RefSeq" id="WP_218317781.1">
    <property type="nucleotide sequence ID" value="NZ_JAGSPB010000003.1"/>
</dbReference>
<dbReference type="Proteomes" id="UP000699975">
    <property type="component" value="Unassembled WGS sequence"/>
</dbReference>
<evidence type="ECO:0000313" key="3">
    <source>
        <dbReference type="Proteomes" id="UP000699975"/>
    </source>
</evidence>
<sequence length="195" mass="20740">MTETDDKNTPVTIDKRDQLRAKIEASERRNEQRTLADQAKEAAGAATNYAREHPLTVLGGAIAVGLVIGAMTSPGRRAARGVATGTVNAVNSAASSTKSAVGNVSTKQVSRFGTLIADAITAYGIKLIDDAMETAQAGQDKLEDIGDSAGSKARKLRRDAEYFAGSAADKSREVTRRTRRRAGRAVRDLKDKVTH</sequence>
<proteinExistence type="predicted"/>
<evidence type="ECO:0000313" key="2">
    <source>
        <dbReference type="EMBL" id="MBV7267144.1"/>
    </source>
</evidence>
<feature type="compositionally biased region" description="Basic and acidic residues" evidence="1">
    <location>
        <begin position="185"/>
        <end position="195"/>
    </location>
</feature>
<dbReference type="EMBL" id="JAGSPB010000003">
    <property type="protein sequence ID" value="MBV7267144.1"/>
    <property type="molecule type" value="Genomic_DNA"/>
</dbReference>